<sequence>MGRQLLSPAVWMLAELNPLARAGLLTLGQVLGIGLFLYNAPNPNQFSLAIVLLGLTLYFVWGVLYLHNQQLKEMGRHLGVVYGDELATVKAFPRTDAVRRRYVVGLNRIIFRLHSLDTALHRSTNEIHFTARELEQSSERSTSNSQLQERKLASAAAAVEELSANARVIADHLKKTVEVSSQARQAACTGQERVSELRVRIEAVNASLVDTSVSLKALAERSRQIEGIAASIDEISSRINLLSLNAAIEAARAGESGRGFAVVAEAVRSLAQHAAVLTPEIGAVTQAIIADMQMLVEEIERTSADVRDSVALVPATEAALASVANTAEETLAQVRHIDQATEEQAIATDDIARMAVEVADLAKRNGRSMLEMTDLAHHLRQLAEQPIPATIGHKEG</sequence>
<evidence type="ECO:0000256" key="3">
    <source>
        <dbReference type="PROSITE-ProRule" id="PRU00284"/>
    </source>
</evidence>
<evidence type="ECO:0000256" key="1">
    <source>
        <dbReference type="ARBA" id="ARBA00004370"/>
    </source>
</evidence>
<comment type="caution">
    <text evidence="6">The sequence shown here is derived from an EMBL/GenBank/DDBJ whole genome shotgun (WGS) entry which is preliminary data.</text>
</comment>
<comment type="subcellular location">
    <subcellularLocation>
        <location evidence="1">Membrane</location>
    </subcellularLocation>
</comment>
<organism evidence="6 7">
    <name type="scientific">Alkalilimnicola ehrlichii</name>
    <dbReference type="NCBI Taxonomy" id="351052"/>
    <lineage>
        <taxon>Bacteria</taxon>
        <taxon>Pseudomonadati</taxon>
        <taxon>Pseudomonadota</taxon>
        <taxon>Gammaproteobacteria</taxon>
        <taxon>Chromatiales</taxon>
        <taxon>Ectothiorhodospiraceae</taxon>
        <taxon>Alkalilimnicola</taxon>
    </lineage>
</organism>
<dbReference type="GO" id="GO:0007165">
    <property type="term" value="P:signal transduction"/>
    <property type="evidence" value="ECO:0007669"/>
    <property type="project" value="UniProtKB-KW"/>
</dbReference>
<dbReference type="GO" id="GO:0016020">
    <property type="term" value="C:membrane"/>
    <property type="evidence" value="ECO:0007669"/>
    <property type="project" value="UniProtKB-SubCell"/>
</dbReference>
<dbReference type="Proteomes" id="UP000256763">
    <property type="component" value="Unassembled WGS sequence"/>
</dbReference>
<dbReference type="InterPro" id="IPR004089">
    <property type="entry name" value="MCPsignal_dom"/>
</dbReference>
<reference evidence="7" key="1">
    <citation type="submission" date="2017-05" db="EMBL/GenBank/DDBJ databases">
        <authorList>
            <person name="Sharma S."/>
            <person name="Sidhu C."/>
            <person name="Pinnaka A.K."/>
        </authorList>
    </citation>
    <scope>NUCLEOTIDE SEQUENCE [LARGE SCALE GENOMIC DNA]</scope>
    <source>
        <strain evidence="7">AK93</strain>
    </source>
</reference>
<feature type="transmembrane region" description="Helical" evidence="4">
    <location>
        <begin position="46"/>
        <end position="66"/>
    </location>
</feature>
<evidence type="ECO:0000313" key="7">
    <source>
        <dbReference type="Proteomes" id="UP000256763"/>
    </source>
</evidence>
<feature type="domain" description="Methyl-accepting transducer" evidence="5">
    <location>
        <begin position="123"/>
        <end position="359"/>
    </location>
</feature>
<dbReference type="GO" id="GO:0006935">
    <property type="term" value="P:chemotaxis"/>
    <property type="evidence" value="ECO:0007669"/>
    <property type="project" value="UniProtKB-ARBA"/>
</dbReference>
<dbReference type="SUPFAM" id="SSF58104">
    <property type="entry name" value="Methyl-accepting chemotaxis protein (MCP) signaling domain"/>
    <property type="match status" value="1"/>
</dbReference>
<dbReference type="AlphaFoldDB" id="A0A3E0WJL2"/>
<dbReference type="RefSeq" id="WP_116303901.1">
    <property type="nucleotide sequence ID" value="NZ_NFZV01000032.1"/>
</dbReference>
<keyword evidence="4" id="KW-1133">Transmembrane helix</keyword>
<dbReference type="EMBL" id="NFZW01000032">
    <property type="protein sequence ID" value="RFA32287.1"/>
    <property type="molecule type" value="Genomic_DNA"/>
</dbReference>
<keyword evidence="4" id="KW-0812">Transmembrane</keyword>
<dbReference type="PANTHER" id="PTHR32089:SF112">
    <property type="entry name" value="LYSOZYME-LIKE PROTEIN-RELATED"/>
    <property type="match status" value="1"/>
</dbReference>
<protein>
    <recommendedName>
        <fullName evidence="5">Methyl-accepting transducer domain-containing protein</fullName>
    </recommendedName>
</protein>
<evidence type="ECO:0000313" key="6">
    <source>
        <dbReference type="EMBL" id="RFA32287.1"/>
    </source>
</evidence>
<dbReference type="Gene3D" id="1.10.287.950">
    <property type="entry name" value="Methyl-accepting chemotaxis protein"/>
    <property type="match status" value="1"/>
</dbReference>
<dbReference type="OrthoDB" id="9765776at2"/>
<evidence type="ECO:0000256" key="2">
    <source>
        <dbReference type="ARBA" id="ARBA00023224"/>
    </source>
</evidence>
<evidence type="ECO:0000256" key="4">
    <source>
        <dbReference type="SAM" id="Phobius"/>
    </source>
</evidence>
<gene>
    <name evidence="6" type="ORF">CAL65_20185</name>
</gene>
<keyword evidence="2 3" id="KW-0807">Transducer</keyword>
<evidence type="ECO:0000259" key="5">
    <source>
        <dbReference type="PROSITE" id="PS50111"/>
    </source>
</evidence>
<dbReference type="PANTHER" id="PTHR32089">
    <property type="entry name" value="METHYL-ACCEPTING CHEMOTAXIS PROTEIN MCPB"/>
    <property type="match status" value="1"/>
</dbReference>
<keyword evidence="4" id="KW-0472">Membrane</keyword>
<dbReference type="Pfam" id="PF00015">
    <property type="entry name" value="MCPsignal"/>
    <property type="match status" value="1"/>
</dbReference>
<accession>A0A3E0WJL2</accession>
<keyword evidence="7" id="KW-1185">Reference proteome</keyword>
<dbReference type="PROSITE" id="PS50111">
    <property type="entry name" value="CHEMOTAXIS_TRANSDUC_2"/>
    <property type="match status" value="1"/>
</dbReference>
<name>A0A3E0WJL2_9GAMM</name>
<proteinExistence type="predicted"/>
<dbReference type="SMART" id="SM00283">
    <property type="entry name" value="MA"/>
    <property type="match status" value="1"/>
</dbReference>